<evidence type="ECO:0000313" key="1">
    <source>
        <dbReference type="EMBL" id="VYU48064.1"/>
    </source>
</evidence>
<accession>A0A6N3F7K0</accession>
<organism evidence="1">
    <name type="scientific">Roseburia intestinalis</name>
    <dbReference type="NCBI Taxonomy" id="166486"/>
    <lineage>
        <taxon>Bacteria</taxon>
        <taxon>Bacillati</taxon>
        <taxon>Bacillota</taxon>
        <taxon>Clostridia</taxon>
        <taxon>Lachnospirales</taxon>
        <taxon>Lachnospiraceae</taxon>
        <taxon>Roseburia</taxon>
    </lineage>
</organism>
<gene>
    <name evidence="1" type="ORF">RILFYP67_02053</name>
</gene>
<dbReference type="AlphaFoldDB" id="A0A6N3F7K0"/>
<proteinExistence type="predicted"/>
<dbReference type="EMBL" id="CACRUM010000075">
    <property type="protein sequence ID" value="VYU48064.1"/>
    <property type="molecule type" value="Genomic_DNA"/>
</dbReference>
<reference evidence="1" key="1">
    <citation type="submission" date="2019-11" db="EMBL/GenBank/DDBJ databases">
        <authorList>
            <person name="Feng L."/>
        </authorList>
    </citation>
    <scope>NUCLEOTIDE SEQUENCE</scope>
    <source>
        <strain evidence="1">RintestinalisLFYP67</strain>
    </source>
</reference>
<sequence length="54" mass="6464">MKKVSMEWMFREYLVIVKKKRQAVFCSLSFSMLKRFGTPLMLHGTLLQAGRRRK</sequence>
<name>A0A6N3F7K0_9FIRM</name>
<protein>
    <submittedName>
        <fullName evidence="1">Uncharacterized protein</fullName>
    </submittedName>
</protein>